<proteinExistence type="inferred from homology"/>
<dbReference type="InterPro" id="IPR004147">
    <property type="entry name" value="ABC1_dom"/>
</dbReference>
<keyword evidence="7 9" id="KW-1133">Transmembrane helix</keyword>
<dbReference type="Pfam" id="PF03109">
    <property type="entry name" value="ABC1"/>
    <property type="match status" value="1"/>
</dbReference>
<dbReference type="GO" id="GO:0006744">
    <property type="term" value="P:ubiquinone biosynthetic process"/>
    <property type="evidence" value="ECO:0007669"/>
    <property type="project" value="UniProtKB-KW"/>
</dbReference>
<dbReference type="InterPro" id="IPR011009">
    <property type="entry name" value="Kinase-like_dom_sf"/>
</dbReference>
<evidence type="ECO:0000256" key="7">
    <source>
        <dbReference type="ARBA" id="ARBA00022989"/>
    </source>
</evidence>
<dbReference type="GO" id="GO:0004672">
    <property type="term" value="F:protein kinase activity"/>
    <property type="evidence" value="ECO:0007669"/>
    <property type="project" value="InterPro"/>
</dbReference>
<dbReference type="RefSeq" id="WP_189485094.1">
    <property type="nucleotide sequence ID" value="NZ_BMZB01000001.1"/>
</dbReference>
<evidence type="ECO:0000256" key="4">
    <source>
        <dbReference type="ARBA" id="ARBA00022519"/>
    </source>
</evidence>
<keyword evidence="12" id="KW-1185">Reference proteome</keyword>
<keyword evidence="4" id="KW-0997">Cell inner membrane</keyword>
<dbReference type="Proteomes" id="UP000662572">
    <property type="component" value="Unassembled WGS sequence"/>
</dbReference>
<evidence type="ECO:0000313" key="12">
    <source>
        <dbReference type="Proteomes" id="UP000662572"/>
    </source>
</evidence>
<dbReference type="InterPro" id="IPR000719">
    <property type="entry name" value="Prot_kinase_dom"/>
</dbReference>
<organism evidence="11 12">
    <name type="scientific">Asticcacaulis endophyticus</name>
    <dbReference type="NCBI Taxonomy" id="1395890"/>
    <lineage>
        <taxon>Bacteria</taxon>
        <taxon>Pseudomonadati</taxon>
        <taxon>Pseudomonadota</taxon>
        <taxon>Alphaproteobacteria</taxon>
        <taxon>Caulobacterales</taxon>
        <taxon>Caulobacteraceae</taxon>
        <taxon>Asticcacaulis</taxon>
    </lineage>
</organism>
<reference evidence="11" key="1">
    <citation type="journal article" date="2014" name="Int. J. Syst. Evol. Microbiol.">
        <title>Complete genome sequence of Corynebacterium casei LMG S-19264T (=DSM 44701T), isolated from a smear-ripened cheese.</title>
        <authorList>
            <consortium name="US DOE Joint Genome Institute (JGI-PGF)"/>
            <person name="Walter F."/>
            <person name="Albersmeier A."/>
            <person name="Kalinowski J."/>
            <person name="Ruckert C."/>
        </authorList>
    </citation>
    <scope>NUCLEOTIDE SEQUENCE</scope>
    <source>
        <strain evidence="11">KCTC 32296</strain>
    </source>
</reference>
<dbReference type="InterPro" id="IPR010232">
    <property type="entry name" value="UbiB"/>
</dbReference>
<sequence length="510" mass="56606">MVSTFSSLSRLIRSGLVLLKHDALIPVEVSDQLPPIWRFPANVLRALFAQKGTKKGPKLRVGMRYAAAFEQLGPAFIKLGQVLSTRADIFGDEFTDDLRHLKDQLPPFPKSVAELAVATALERPVDQLFIEFGEVIGAASIAQAHRAVLKDGRTVAVKILRPGIEDTIARDTAMMRLVANMVHTLSPASRRLEPQAFVEAVAKSLLLELDLRLEASAADELGKIINEESFMSAPKVVWSYVSKRVMVTEWARGVALSRPDAMTQPGIERKAMADNLIRAFLSQALNHGVFHADLHEGNLFCEAPDKLIAIDFGIIGRLKPKERRYLAEMLWGFLQRDYKRVAEVHFEAGYVPKHQDVDTFAQALRAVGEPVLGLAATDVSMGRLLQQLFEITAQFDMHLRPELVLLQKTMVSVEGVARRMYPTHNLWEAAEPVVKAWISRELSPLAEGRRLFDRLVKRLREDEEGESTLTVANALKIQELKTALRQSQGLGVIAIAASLITLAAVIILSL</sequence>
<dbReference type="PANTHER" id="PTHR10566:SF113">
    <property type="entry name" value="PROTEIN ACTIVITY OF BC1 COMPLEX KINASE 7, CHLOROPLASTIC"/>
    <property type="match status" value="1"/>
</dbReference>
<dbReference type="NCBIfam" id="TIGR01982">
    <property type="entry name" value="UbiB"/>
    <property type="match status" value="1"/>
</dbReference>
<keyword evidence="8 9" id="KW-0472">Membrane</keyword>
<evidence type="ECO:0000256" key="3">
    <source>
        <dbReference type="ARBA" id="ARBA00022475"/>
    </source>
</evidence>
<evidence type="ECO:0000256" key="5">
    <source>
        <dbReference type="ARBA" id="ARBA00022688"/>
    </source>
</evidence>
<keyword evidence="3" id="KW-1003">Cell membrane</keyword>
<feature type="transmembrane region" description="Helical" evidence="9">
    <location>
        <begin position="489"/>
        <end position="508"/>
    </location>
</feature>
<comment type="caution">
    <text evidence="11">The sequence shown here is derived from an EMBL/GenBank/DDBJ whole genome shotgun (WGS) entry which is preliminary data.</text>
</comment>
<feature type="domain" description="Protein kinase" evidence="10">
    <location>
        <begin position="130"/>
        <end position="469"/>
    </location>
</feature>
<evidence type="ECO:0000259" key="10">
    <source>
        <dbReference type="PROSITE" id="PS50011"/>
    </source>
</evidence>
<dbReference type="GO" id="GO:0005524">
    <property type="term" value="F:ATP binding"/>
    <property type="evidence" value="ECO:0007669"/>
    <property type="project" value="InterPro"/>
</dbReference>
<protein>
    <recommendedName>
        <fullName evidence="10">Protein kinase domain-containing protein</fullName>
    </recommendedName>
</protein>
<name>A0A918PYW8_9CAUL</name>
<dbReference type="SUPFAM" id="SSF56112">
    <property type="entry name" value="Protein kinase-like (PK-like)"/>
    <property type="match status" value="1"/>
</dbReference>
<evidence type="ECO:0000256" key="6">
    <source>
        <dbReference type="ARBA" id="ARBA00022692"/>
    </source>
</evidence>
<evidence type="ECO:0000256" key="9">
    <source>
        <dbReference type="SAM" id="Phobius"/>
    </source>
</evidence>
<dbReference type="AlphaFoldDB" id="A0A918PYW8"/>
<keyword evidence="5" id="KW-0831">Ubiquinone biosynthesis</keyword>
<dbReference type="EMBL" id="BMZB01000001">
    <property type="protein sequence ID" value="GGZ25341.1"/>
    <property type="molecule type" value="Genomic_DNA"/>
</dbReference>
<comment type="similarity">
    <text evidence="2">Belongs to the protein kinase superfamily. ADCK protein kinase family.</text>
</comment>
<evidence type="ECO:0000256" key="1">
    <source>
        <dbReference type="ARBA" id="ARBA00005020"/>
    </source>
</evidence>
<evidence type="ECO:0000256" key="2">
    <source>
        <dbReference type="ARBA" id="ARBA00009670"/>
    </source>
</evidence>
<evidence type="ECO:0000256" key="8">
    <source>
        <dbReference type="ARBA" id="ARBA00023136"/>
    </source>
</evidence>
<dbReference type="InterPro" id="IPR050154">
    <property type="entry name" value="UbiB_kinase"/>
</dbReference>
<accession>A0A918PYW8</accession>
<dbReference type="PROSITE" id="PS50011">
    <property type="entry name" value="PROTEIN_KINASE_DOM"/>
    <property type="match status" value="1"/>
</dbReference>
<gene>
    <name evidence="11" type="ORF">GCM10011273_08380</name>
</gene>
<evidence type="ECO:0000313" key="11">
    <source>
        <dbReference type="EMBL" id="GGZ25341.1"/>
    </source>
</evidence>
<comment type="pathway">
    <text evidence="1">Cofactor biosynthesis; ubiquinone biosynthesis [regulation].</text>
</comment>
<dbReference type="PANTHER" id="PTHR10566">
    <property type="entry name" value="CHAPERONE-ACTIVITY OF BC1 COMPLEX CABC1 -RELATED"/>
    <property type="match status" value="1"/>
</dbReference>
<reference evidence="11" key="2">
    <citation type="submission" date="2020-09" db="EMBL/GenBank/DDBJ databases">
        <authorList>
            <person name="Sun Q."/>
            <person name="Kim S."/>
        </authorList>
    </citation>
    <scope>NUCLEOTIDE SEQUENCE</scope>
    <source>
        <strain evidence="11">KCTC 32296</strain>
    </source>
</reference>
<keyword evidence="6 9" id="KW-0812">Transmembrane</keyword>